<evidence type="ECO:0000313" key="2">
    <source>
        <dbReference type="EMBL" id="KOC94998.1"/>
    </source>
</evidence>
<sequence length="59" mass="6549">MFKPEDIVQSKTGGPKMVVLQVEGDSLWCARIDDAEKKQIKVAANSVNHYHEEGDFGVC</sequence>
<dbReference type="RefSeq" id="WP_052897922.1">
    <property type="nucleotide sequence ID" value="NZ_JRXE01000004.1"/>
</dbReference>
<gene>
    <name evidence="1" type="ORF">NG42_03695</name>
    <name evidence="2" type="ORF">NG43_02025</name>
</gene>
<dbReference type="AlphaFoldDB" id="A0A0L7T9K7"/>
<proteinExistence type="predicted"/>
<evidence type="ECO:0008006" key="5">
    <source>
        <dbReference type="Google" id="ProtNLM"/>
    </source>
</evidence>
<dbReference type="EMBL" id="JRXE01000004">
    <property type="protein sequence ID" value="KOC91876.1"/>
    <property type="molecule type" value="Genomic_DNA"/>
</dbReference>
<keyword evidence="4" id="KW-1185">Reference proteome</keyword>
<dbReference type="EMBL" id="JRXF01000002">
    <property type="protein sequence ID" value="KOC94998.1"/>
    <property type="molecule type" value="Genomic_DNA"/>
</dbReference>
<organism evidence="1 4">
    <name type="scientific">Winslowiella iniecta</name>
    <dbReference type="NCBI Taxonomy" id="1560201"/>
    <lineage>
        <taxon>Bacteria</taxon>
        <taxon>Pseudomonadati</taxon>
        <taxon>Pseudomonadota</taxon>
        <taxon>Gammaproteobacteria</taxon>
        <taxon>Enterobacterales</taxon>
        <taxon>Erwiniaceae</taxon>
        <taxon>Winslowiella</taxon>
    </lineage>
</organism>
<accession>A0A0L7T9K7</accession>
<comment type="caution">
    <text evidence="1">The sequence shown here is derived from an EMBL/GenBank/DDBJ whole genome shotgun (WGS) entry which is preliminary data.</text>
</comment>
<reference evidence="3 4" key="1">
    <citation type="journal article" date="2015" name="Int. J. Syst. Evol. Microbiol.">
        <title>Erwinia iniecta sp. nov., isolated from Russian wheat aphids (Diuraphis noxia).</title>
        <authorList>
            <person name="Campillo T."/>
            <person name="Luna E."/>
            <person name="Portier P."/>
            <person name="Fischer-Le Saux M."/>
            <person name="Lapitan N."/>
            <person name="Tisserat N.A."/>
            <person name="Leach J.E."/>
        </authorList>
    </citation>
    <scope>NUCLEOTIDE SEQUENCE [LARGE SCALE GENOMIC DNA]</scope>
    <source>
        <strain evidence="1 4">B120</strain>
        <strain evidence="2 3">B149</strain>
    </source>
</reference>
<dbReference type="Proteomes" id="UP000036851">
    <property type="component" value="Unassembled WGS sequence"/>
</dbReference>
<evidence type="ECO:0000313" key="3">
    <source>
        <dbReference type="Proteomes" id="UP000036851"/>
    </source>
</evidence>
<dbReference type="OrthoDB" id="6429330at2"/>
<evidence type="ECO:0000313" key="4">
    <source>
        <dbReference type="Proteomes" id="UP000037088"/>
    </source>
</evidence>
<dbReference type="PATRIC" id="fig|1560201.3.peg.796"/>
<evidence type="ECO:0000313" key="1">
    <source>
        <dbReference type="EMBL" id="KOC91876.1"/>
    </source>
</evidence>
<name>A0A0L7T9K7_9GAMM</name>
<dbReference type="Proteomes" id="UP000037088">
    <property type="component" value="Unassembled WGS sequence"/>
</dbReference>
<protein>
    <recommendedName>
        <fullName evidence="5">DUF2158 domain-containing protein</fullName>
    </recommendedName>
</protein>
<dbReference type="STRING" id="1560201.NG42_03695"/>